<dbReference type="InterPro" id="IPR023298">
    <property type="entry name" value="ATPase_P-typ_TM_dom_sf"/>
</dbReference>
<evidence type="ECO:0000256" key="11">
    <source>
        <dbReference type="ARBA" id="ARBA00022967"/>
    </source>
</evidence>
<feature type="domain" description="HMA" evidence="17">
    <location>
        <begin position="136"/>
        <end position="202"/>
    </location>
</feature>
<evidence type="ECO:0000313" key="18">
    <source>
        <dbReference type="EMBL" id="NGZ83332.1"/>
    </source>
</evidence>
<dbReference type="SUPFAM" id="SSF81665">
    <property type="entry name" value="Calcium ATPase, transmembrane domain M"/>
    <property type="match status" value="1"/>
</dbReference>
<keyword evidence="11" id="KW-1278">Translocase</keyword>
<keyword evidence="12 15" id="KW-1133">Transmembrane helix</keyword>
<comment type="subcellular location">
    <subcellularLocation>
        <location evidence="1">Cell membrane</location>
        <topology evidence="1">Multi-pass membrane protein</topology>
    </subcellularLocation>
</comment>
<dbReference type="NCBIfam" id="TIGR01511">
    <property type="entry name" value="ATPase-IB1_Cu"/>
    <property type="match status" value="1"/>
</dbReference>
<dbReference type="NCBIfam" id="TIGR01494">
    <property type="entry name" value="ATPase_P-type"/>
    <property type="match status" value="1"/>
</dbReference>
<evidence type="ECO:0000256" key="9">
    <source>
        <dbReference type="ARBA" id="ARBA00022840"/>
    </source>
</evidence>
<dbReference type="PROSITE" id="PS00154">
    <property type="entry name" value="ATPASE_E1_E2"/>
    <property type="match status" value="1"/>
</dbReference>
<evidence type="ECO:0000256" key="8">
    <source>
        <dbReference type="ARBA" id="ARBA00022741"/>
    </source>
</evidence>
<feature type="transmembrane region" description="Helical" evidence="15">
    <location>
        <begin position="504"/>
        <end position="530"/>
    </location>
</feature>
<dbReference type="Gene3D" id="3.40.50.1000">
    <property type="entry name" value="HAD superfamily/HAD-like"/>
    <property type="match status" value="1"/>
</dbReference>
<evidence type="ECO:0000313" key="19">
    <source>
        <dbReference type="Proteomes" id="UP000666369"/>
    </source>
</evidence>
<keyword evidence="7 15" id="KW-0479">Metal-binding</keyword>
<feature type="transmembrane region" description="Helical" evidence="15">
    <location>
        <begin position="224"/>
        <end position="244"/>
    </location>
</feature>
<dbReference type="InterPro" id="IPR023214">
    <property type="entry name" value="HAD_sf"/>
</dbReference>
<dbReference type="SUPFAM" id="SSF56784">
    <property type="entry name" value="HAD-like"/>
    <property type="match status" value="1"/>
</dbReference>
<dbReference type="PANTHER" id="PTHR43520">
    <property type="entry name" value="ATP7, ISOFORM B"/>
    <property type="match status" value="1"/>
</dbReference>
<dbReference type="InterPro" id="IPR036412">
    <property type="entry name" value="HAD-like_sf"/>
</dbReference>
<evidence type="ECO:0000256" key="16">
    <source>
        <dbReference type="SAM" id="MobiDB-lite"/>
    </source>
</evidence>
<dbReference type="PRINTS" id="PR00119">
    <property type="entry name" value="CATATPASE"/>
</dbReference>
<evidence type="ECO:0000256" key="6">
    <source>
        <dbReference type="ARBA" id="ARBA00022692"/>
    </source>
</evidence>
<dbReference type="Gene3D" id="2.70.150.10">
    <property type="entry name" value="Calcium-transporting ATPase, cytoplasmic transduction domain A"/>
    <property type="match status" value="1"/>
</dbReference>
<evidence type="ECO:0000256" key="1">
    <source>
        <dbReference type="ARBA" id="ARBA00004651"/>
    </source>
</evidence>
<feature type="transmembrane region" description="Helical" evidence="15">
    <location>
        <begin position="289"/>
        <end position="311"/>
    </location>
</feature>
<keyword evidence="13" id="KW-0406">Ion transport</keyword>
<dbReference type="InterPro" id="IPR036163">
    <property type="entry name" value="HMA_dom_sf"/>
</dbReference>
<keyword evidence="8 15" id="KW-0547">Nucleotide-binding</keyword>
<feature type="transmembrane region" description="Helical" evidence="15">
    <location>
        <begin position="317"/>
        <end position="335"/>
    </location>
</feature>
<dbReference type="CDD" id="cd00371">
    <property type="entry name" value="HMA"/>
    <property type="match status" value="1"/>
</dbReference>
<evidence type="ECO:0000256" key="13">
    <source>
        <dbReference type="ARBA" id="ARBA00023065"/>
    </source>
</evidence>
<name>A0ABX0FFM6_9BURK</name>
<dbReference type="SUPFAM" id="SSF55008">
    <property type="entry name" value="HMA, heavy metal-associated domain"/>
    <property type="match status" value="1"/>
</dbReference>
<evidence type="ECO:0000256" key="10">
    <source>
        <dbReference type="ARBA" id="ARBA00022842"/>
    </source>
</evidence>
<evidence type="ECO:0000256" key="2">
    <source>
        <dbReference type="ARBA" id="ARBA00006024"/>
    </source>
</evidence>
<dbReference type="InterPro" id="IPR059000">
    <property type="entry name" value="ATPase_P-type_domA"/>
</dbReference>
<dbReference type="Pfam" id="PF00403">
    <property type="entry name" value="HMA"/>
    <property type="match status" value="1"/>
</dbReference>
<dbReference type="Proteomes" id="UP000666369">
    <property type="component" value="Unassembled WGS sequence"/>
</dbReference>
<keyword evidence="14 15" id="KW-0472">Membrane</keyword>
<feature type="region of interest" description="Disordered" evidence="16">
    <location>
        <begin position="18"/>
        <end position="57"/>
    </location>
</feature>
<feature type="transmembrane region" description="Helical" evidence="15">
    <location>
        <begin position="256"/>
        <end position="277"/>
    </location>
</feature>
<dbReference type="InterPro" id="IPR001757">
    <property type="entry name" value="P_typ_ATPase"/>
</dbReference>
<dbReference type="PROSITE" id="PS01229">
    <property type="entry name" value="COF_2"/>
    <property type="match status" value="1"/>
</dbReference>
<dbReference type="InterPro" id="IPR008250">
    <property type="entry name" value="ATPase_P-typ_transduc_dom_A_sf"/>
</dbReference>
<evidence type="ECO:0000256" key="7">
    <source>
        <dbReference type="ARBA" id="ARBA00022723"/>
    </source>
</evidence>
<dbReference type="NCBIfam" id="TIGR01525">
    <property type="entry name" value="ATPase-IB_hvy"/>
    <property type="match status" value="1"/>
</dbReference>
<dbReference type="InterPro" id="IPR023299">
    <property type="entry name" value="ATPase_P-typ_cyto_dom_N"/>
</dbReference>
<protein>
    <submittedName>
        <fullName evidence="18">Heavy metal translocating P-type ATPase</fullName>
    </submittedName>
</protein>
<evidence type="ECO:0000256" key="12">
    <source>
        <dbReference type="ARBA" id="ARBA00022989"/>
    </source>
</evidence>
<keyword evidence="6 15" id="KW-0812">Transmembrane</keyword>
<evidence type="ECO:0000256" key="5">
    <source>
        <dbReference type="ARBA" id="ARBA00022553"/>
    </source>
</evidence>
<keyword evidence="19" id="KW-1185">Reference proteome</keyword>
<feature type="transmembrane region" description="Helical" evidence="15">
    <location>
        <begin position="810"/>
        <end position="829"/>
    </location>
</feature>
<feature type="compositionally biased region" description="Low complexity" evidence="16">
    <location>
        <begin position="36"/>
        <end position="49"/>
    </location>
</feature>
<comment type="similarity">
    <text evidence="2 15">Belongs to the cation transport ATPase (P-type) (TC 3.A.3) family. Type IB subfamily.</text>
</comment>
<dbReference type="Gene3D" id="3.40.1110.10">
    <property type="entry name" value="Calcium-transporting ATPase, cytoplasmic domain N"/>
    <property type="match status" value="1"/>
</dbReference>
<dbReference type="PROSITE" id="PS50846">
    <property type="entry name" value="HMA_2"/>
    <property type="match status" value="1"/>
</dbReference>
<evidence type="ECO:0000259" key="17">
    <source>
        <dbReference type="PROSITE" id="PS50846"/>
    </source>
</evidence>
<dbReference type="CDD" id="cd02079">
    <property type="entry name" value="P-type_ATPase_HM"/>
    <property type="match status" value="1"/>
</dbReference>
<dbReference type="Gene3D" id="3.30.70.100">
    <property type="match status" value="1"/>
</dbReference>
<comment type="caution">
    <text evidence="18">The sequence shown here is derived from an EMBL/GenBank/DDBJ whole genome shotgun (WGS) entry which is preliminary data.</text>
</comment>
<feature type="transmembrane region" description="Helical" evidence="15">
    <location>
        <begin position="473"/>
        <end position="492"/>
    </location>
</feature>
<sequence>MPHTTPLNTAEPATCHHCGLPLPAPQPAPLGPAPSPRAATGRPARADGPPARDDAKLSNRAAASLIVRIDGIDHAMCCPGCAAVAQTIVDLGQQSYYRDRTAYAASAEGAQQLPPELQLYDNVDPRFAVDADADSRESTFTVEGLRCAACVWLIEQRLNTLPGVQAAQLNVATERLYVRWRSDACQPGDILAALHMIGYPAYPYEAGRHAQQQAKAARTLGRQLFVAGLSMMQVMMYVAPAYLAEAGTLDANMATLMRWASLLLTLPAICYSAQPFWRGAWTSLRARTLGMDVPVALGIAAAFGASVHATVGGHGEVWFDSVTMFIFLLLCSRYLELRARRKAGAALERLQHALPASATLLENYPASRAATVVRAAALAVDNIIVIKPGEAVAADCVIIEGSTRLDLSLLSGESAPAAKQPGDAIPGGAINAGSVILARVSRRAQDSTLSDLVKLIHRAGGDKPRIALWADRVAAWFVAGLLLFALAAFGVWYCIDGYSAARAWPIAIAVLVVSCPCALSLATPTALAAATDKLLRQGVLITGAQTLETLHRATHVVLDKTGTLTYGRPVLRRIAALSAMRADFFLQVAAALEAQSAHPLARAITTAADQAGREDWRATTVQETPGSGLEGTVHNRRYRLGNAHFVAALSGPPPPHDIGEGVTPVYLGAEGQWLACLHLQDGIRPDAQATVDYFRDHGKTVVLLSGDHDVLARRVGDQLGIETTVGGYLPADKLDFVQQLQRRGCVVAMIGDGINDAAVMGAADVSFAMGGGAALAQAHADAVLLNGRLGAVADSARVAASTMRVIRQNLVWAAVYNVVAIPAAATGLLNPWLSGVGMALSSAVVVANALRLRGSD</sequence>
<keyword evidence="10" id="KW-0460">Magnesium</keyword>
<dbReference type="InterPro" id="IPR021993">
    <property type="entry name" value="ATPase-cat-bd"/>
</dbReference>
<evidence type="ECO:0000256" key="14">
    <source>
        <dbReference type="ARBA" id="ARBA00023136"/>
    </source>
</evidence>
<dbReference type="InterPro" id="IPR027256">
    <property type="entry name" value="P-typ_ATPase_IB"/>
</dbReference>
<organism evidence="18 19">
    <name type="scientific">Duganella aceris</name>
    <dbReference type="NCBI Taxonomy" id="2703883"/>
    <lineage>
        <taxon>Bacteria</taxon>
        <taxon>Pseudomonadati</taxon>
        <taxon>Pseudomonadota</taxon>
        <taxon>Betaproteobacteria</taxon>
        <taxon>Burkholderiales</taxon>
        <taxon>Oxalobacteraceae</taxon>
        <taxon>Telluria group</taxon>
        <taxon>Duganella</taxon>
    </lineage>
</organism>
<evidence type="ECO:0000256" key="15">
    <source>
        <dbReference type="RuleBase" id="RU362081"/>
    </source>
</evidence>
<dbReference type="Pfam" id="PF12156">
    <property type="entry name" value="ATPase-cat_bd"/>
    <property type="match status" value="1"/>
</dbReference>
<keyword evidence="5" id="KW-0597">Phosphoprotein</keyword>
<dbReference type="InterPro" id="IPR018303">
    <property type="entry name" value="ATPase_P-typ_P_site"/>
</dbReference>
<keyword evidence="9 15" id="KW-0067">ATP-binding</keyword>
<reference evidence="19" key="2">
    <citation type="submission" date="2023-07" db="EMBL/GenBank/DDBJ databases">
        <title>Duganella aceri sp. nov., isolated from tree sap.</title>
        <authorList>
            <person name="Kim I.S."/>
        </authorList>
    </citation>
    <scope>NUCLEOTIDE SEQUENCE [LARGE SCALE GENOMIC DNA]</scope>
    <source>
        <strain evidence="19">SAP-35</strain>
    </source>
</reference>
<dbReference type="Pfam" id="PF00122">
    <property type="entry name" value="E1-E2_ATPase"/>
    <property type="match status" value="1"/>
</dbReference>
<dbReference type="EMBL" id="JAADJT010000001">
    <property type="protein sequence ID" value="NGZ83332.1"/>
    <property type="molecule type" value="Genomic_DNA"/>
</dbReference>
<keyword evidence="3" id="KW-0813">Transport</keyword>
<gene>
    <name evidence="18" type="ORF">GW587_03535</name>
</gene>
<dbReference type="Pfam" id="PF00702">
    <property type="entry name" value="Hydrolase"/>
    <property type="match status" value="1"/>
</dbReference>
<dbReference type="RefSeq" id="WP_166098556.1">
    <property type="nucleotide sequence ID" value="NZ_JAADJT010000001.1"/>
</dbReference>
<reference evidence="18 19" key="1">
    <citation type="submission" date="2020-01" db="EMBL/GenBank/DDBJ databases">
        <authorList>
            <person name="Lee S.D."/>
        </authorList>
    </citation>
    <scope>NUCLEOTIDE SEQUENCE [LARGE SCALE GENOMIC DNA]</scope>
    <source>
        <strain evidence="18 19">SAP-35</strain>
    </source>
</reference>
<keyword evidence="4 15" id="KW-1003">Cell membrane</keyword>
<evidence type="ECO:0000256" key="4">
    <source>
        <dbReference type="ARBA" id="ARBA00022475"/>
    </source>
</evidence>
<feature type="compositionally biased region" description="Pro residues" evidence="16">
    <location>
        <begin position="22"/>
        <end position="35"/>
    </location>
</feature>
<proteinExistence type="inferred from homology"/>
<evidence type="ECO:0000256" key="3">
    <source>
        <dbReference type="ARBA" id="ARBA00022448"/>
    </source>
</evidence>
<dbReference type="PANTHER" id="PTHR43520:SF5">
    <property type="entry name" value="CATION-TRANSPORTING P-TYPE ATPASE-RELATED"/>
    <property type="match status" value="1"/>
</dbReference>
<dbReference type="SUPFAM" id="SSF81653">
    <property type="entry name" value="Calcium ATPase, transduction domain A"/>
    <property type="match status" value="1"/>
</dbReference>
<dbReference type="InterPro" id="IPR006121">
    <property type="entry name" value="HMA_dom"/>
</dbReference>
<accession>A0ABX0FFM6</accession>